<accession>A0ABT4LL72</accession>
<reference evidence="1" key="1">
    <citation type="submission" date="2022-12" db="EMBL/GenBank/DDBJ databases">
        <title>Bacterial isolates from different developmental stages of Nematostella vectensis.</title>
        <authorList>
            <person name="Fraune S."/>
        </authorList>
    </citation>
    <scope>NUCLEOTIDE SEQUENCE</scope>
    <source>
        <strain evidence="1">G21630-S1</strain>
    </source>
</reference>
<protein>
    <recommendedName>
        <fullName evidence="3">ABC-type transport auxiliary lipoprotein component domain-containing protein</fullName>
    </recommendedName>
</protein>
<proteinExistence type="predicted"/>
<gene>
    <name evidence="1" type="ORF">O4H49_13800</name>
</gene>
<name>A0ABT4LL72_9PROT</name>
<keyword evidence="2" id="KW-1185">Reference proteome</keyword>
<dbReference type="PROSITE" id="PS51257">
    <property type="entry name" value="PROKAR_LIPOPROTEIN"/>
    <property type="match status" value="1"/>
</dbReference>
<evidence type="ECO:0000313" key="1">
    <source>
        <dbReference type="EMBL" id="MCZ4281860.1"/>
    </source>
</evidence>
<sequence length="324" mass="35720">MRVSVLLLLTGLVSFLAACGPLPRPFIDPEPTRNPLLHLSGTQPLSVGLPRIEFMDSHPFEPDLALWAQDTLSKDLLEQGLPASKFHPTISSLYLESRFFVTHLAVSASNEQEAVPQPENVVLSLETRVSDSAAPSPLFELQEQTQVPGQVLAANPKILMQELISRTAVRLNREILAEKSSVSGKFEKTPSFQNRLYLSALPDSLPEKSRENLMLELRTSLQLRGINLQPENKLETSQIDPPLILQLEIDQKPETGLLLLTLRWKVIDHNSGEQIGLIEQTNPVPLLPLSRIIDPAAEVIAEGAASGIADLLQQKSLQNQSVLN</sequence>
<dbReference type="EMBL" id="JAPWGY010000004">
    <property type="protein sequence ID" value="MCZ4281860.1"/>
    <property type="molecule type" value="Genomic_DNA"/>
</dbReference>
<comment type="caution">
    <text evidence="1">The sequence shown here is derived from an EMBL/GenBank/DDBJ whole genome shotgun (WGS) entry which is preliminary data.</text>
</comment>
<dbReference type="RefSeq" id="WP_269424014.1">
    <property type="nucleotide sequence ID" value="NZ_JAPWGY010000004.1"/>
</dbReference>
<evidence type="ECO:0008006" key="3">
    <source>
        <dbReference type="Google" id="ProtNLM"/>
    </source>
</evidence>
<organism evidence="1 2">
    <name type="scientific">Kiloniella laminariae</name>
    <dbReference type="NCBI Taxonomy" id="454162"/>
    <lineage>
        <taxon>Bacteria</taxon>
        <taxon>Pseudomonadati</taxon>
        <taxon>Pseudomonadota</taxon>
        <taxon>Alphaproteobacteria</taxon>
        <taxon>Rhodospirillales</taxon>
        <taxon>Kiloniellaceae</taxon>
        <taxon>Kiloniella</taxon>
    </lineage>
</organism>
<evidence type="ECO:0000313" key="2">
    <source>
        <dbReference type="Proteomes" id="UP001069802"/>
    </source>
</evidence>
<dbReference type="Proteomes" id="UP001069802">
    <property type="component" value="Unassembled WGS sequence"/>
</dbReference>